<keyword evidence="1 2" id="KW-0539">Nucleus</keyword>
<evidence type="ECO:0000256" key="3">
    <source>
        <dbReference type="SAM" id="Coils"/>
    </source>
</evidence>
<sequence length="1134" mass="124927">MLVMQEMSTSKRTYDDIDPDYTDVCEQQTKRQRAIEQDAKHGVCKRIQAVVRNEFQKEINNKEMELHQADKRLNEARLMMDRLRACIVSTYYRQIYQFGMPEASSTNGPSSSIHPAVKKCLGKRPVHHQINSDTATSHPQKSSGVDISSSVVGKTINFLCTFSQVPSVPSLDASYDDRRARFKIKKKVIIGNVSKYIPIDHRETNDKSSHKWMVYVRGPKSEPDISGFVRKVWFFLHHSYKPNDLVEISSPPFHLTRRGWGEFPVRVQLHFVDPRNKKVDIIHQLKLDKTFSGLQTLGAETTVEVDLERDFFETDANGRSHHLRQSSSSSLSSYHERETLLSSLYKAAPVPTERVLPVSHTENIVLSEQSGRNLHDHSQSGGRSWSCESVMDNKCAPSECLKADMSGTEEGCVADLAMGLEPVFEMETETVTAEKEYNVTIAHETNESEHHGQEEEEEIIVTDVSRTGKDTQKNGTDSSTANIAAVYEPQNRTSGTQFQQEFSSAKPSLVTPLTIISKSQLVKSADVSGIMSVTLQRSTSNISNSLLQQPSPNISNSLLQQPSPNISNSVTQLHTSNISHSLLQLPTSKISHSLPQLPISNISNTLPQLLRSNISTSANKISHAQAGDSESKNPLFSSVDHNTTVTPVPSHPSSFIVLESSGVSVKPIIKQLCPSLPSLPSSVSVLPVLNTAKIIAPPVFGSTHLPSSQHISSTATASRITKSSVGPSAVSLSQLMLPKPPQPSPQFDSQKLFIVKSNIPDVKLQVSGPSSTAAGSKSLLQPKPSGPKQVSLLTGRVFTPPTPPPVAAKAFASSQKTQETLLAKHSLVTKDMCNQILSSQSQITKSGSKQGQVLILKTVNHSGVSIPQATDQGANQAHSLANIKLVNGILGQDVTSHSVNVSYSTPGGFTSELPLTVMNNYIPINSSTSQTMQQRPTRIMGSDIVLHVPGQYQTQLNGHGVSSFTKMSAIGMTKRGKNPSALPVVNTNFRPTTDEERRQNQYEVLMEWKRNRHLEEKAKAVARVVRDKIEEKQILDDYSSMRALVKAAVRLHPLVQASVNKLTHPYCAESLEQWNSWTVGKQLGSEWHRACFVLKYLNTLLGTSNSFQGETLMSTRQLVQWCRQHAFSPLITGN</sequence>
<dbReference type="PROSITE" id="PS51037">
    <property type="entry name" value="YEATS"/>
    <property type="match status" value="1"/>
</dbReference>
<keyword evidence="7" id="KW-1185">Reference proteome</keyword>
<feature type="region of interest" description="Disordered" evidence="4">
    <location>
        <begin position="463"/>
        <end position="482"/>
    </location>
</feature>
<evidence type="ECO:0000256" key="2">
    <source>
        <dbReference type="PROSITE-ProRule" id="PRU00376"/>
    </source>
</evidence>
<feature type="region of interest" description="Disordered" evidence="4">
    <location>
        <begin position="766"/>
        <end position="787"/>
    </location>
</feature>
<dbReference type="CDD" id="cd16907">
    <property type="entry name" value="YEATS_YEATS2_like"/>
    <property type="match status" value="1"/>
</dbReference>
<feature type="compositionally biased region" description="Polar residues" evidence="4">
    <location>
        <begin position="767"/>
        <end position="779"/>
    </location>
</feature>
<protein>
    <recommendedName>
        <fullName evidence="5">YEATS domain-containing protein</fullName>
    </recommendedName>
</protein>
<dbReference type="AlphaFoldDB" id="A0A8S3Z5L3"/>
<keyword evidence="3" id="KW-0175">Coiled coil</keyword>
<evidence type="ECO:0000259" key="5">
    <source>
        <dbReference type="PROSITE" id="PS51037"/>
    </source>
</evidence>
<feature type="region of interest" description="Disordered" evidence="4">
    <location>
        <begin position="125"/>
        <end position="146"/>
    </location>
</feature>
<reference evidence="6" key="1">
    <citation type="submission" date="2021-04" db="EMBL/GenBank/DDBJ databases">
        <authorList>
            <consortium name="Molecular Ecology Group"/>
        </authorList>
    </citation>
    <scope>NUCLEOTIDE SEQUENCE</scope>
</reference>
<dbReference type="InterPro" id="IPR055127">
    <property type="entry name" value="YEATS2_3HBD"/>
</dbReference>
<comment type="subcellular location">
    <subcellularLocation>
        <location evidence="2">Nucleus</location>
    </subcellularLocation>
</comment>
<comment type="caution">
    <text evidence="6">The sequence shown here is derived from an EMBL/GenBank/DDBJ whole genome shotgun (WGS) entry which is preliminary data.</text>
</comment>
<dbReference type="Proteomes" id="UP000678393">
    <property type="component" value="Unassembled WGS sequence"/>
</dbReference>
<dbReference type="InterPro" id="IPR005033">
    <property type="entry name" value="YEATS"/>
</dbReference>
<dbReference type="GO" id="GO:0005634">
    <property type="term" value="C:nucleus"/>
    <property type="evidence" value="ECO:0007669"/>
    <property type="project" value="UniProtKB-SubCell"/>
</dbReference>
<dbReference type="OrthoDB" id="6155374at2759"/>
<dbReference type="InterPro" id="IPR038704">
    <property type="entry name" value="YEAST_sf"/>
</dbReference>
<dbReference type="InterPro" id="IPR055129">
    <property type="entry name" value="YEATS_dom"/>
</dbReference>
<evidence type="ECO:0000256" key="1">
    <source>
        <dbReference type="ARBA" id="ARBA00023242"/>
    </source>
</evidence>
<proteinExistence type="predicted"/>
<feature type="coiled-coil region" evidence="3">
    <location>
        <begin position="52"/>
        <end position="79"/>
    </location>
</feature>
<feature type="non-terminal residue" evidence="6">
    <location>
        <position position="1"/>
    </location>
</feature>
<dbReference type="PANTHER" id="PTHR23195">
    <property type="entry name" value="YEATS DOMAIN"/>
    <property type="match status" value="1"/>
</dbReference>
<name>A0A8S3Z5L3_9EUPU</name>
<dbReference type="GO" id="GO:0006355">
    <property type="term" value="P:regulation of DNA-templated transcription"/>
    <property type="evidence" value="ECO:0007669"/>
    <property type="project" value="InterPro"/>
</dbReference>
<dbReference type="Gene3D" id="2.60.40.1970">
    <property type="entry name" value="YEATS domain"/>
    <property type="match status" value="1"/>
</dbReference>
<dbReference type="Pfam" id="PF22951">
    <property type="entry name" value="3HBD"/>
    <property type="match status" value="1"/>
</dbReference>
<feature type="compositionally biased region" description="Polar residues" evidence="4">
    <location>
        <begin position="129"/>
        <end position="141"/>
    </location>
</feature>
<gene>
    <name evidence="6" type="ORF">CUNI_LOCUS8029</name>
</gene>
<evidence type="ECO:0000313" key="6">
    <source>
        <dbReference type="EMBL" id="CAG5122471.1"/>
    </source>
</evidence>
<evidence type="ECO:0000313" key="7">
    <source>
        <dbReference type="Proteomes" id="UP000678393"/>
    </source>
</evidence>
<evidence type="ECO:0000256" key="4">
    <source>
        <dbReference type="SAM" id="MobiDB-lite"/>
    </source>
</evidence>
<dbReference type="Pfam" id="PF03366">
    <property type="entry name" value="YEATS"/>
    <property type="match status" value="1"/>
</dbReference>
<organism evidence="6 7">
    <name type="scientific">Candidula unifasciata</name>
    <dbReference type="NCBI Taxonomy" id="100452"/>
    <lineage>
        <taxon>Eukaryota</taxon>
        <taxon>Metazoa</taxon>
        <taxon>Spiralia</taxon>
        <taxon>Lophotrochozoa</taxon>
        <taxon>Mollusca</taxon>
        <taxon>Gastropoda</taxon>
        <taxon>Heterobranchia</taxon>
        <taxon>Euthyneura</taxon>
        <taxon>Panpulmonata</taxon>
        <taxon>Eupulmonata</taxon>
        <taxon>Stylommatophora</taxon>
        <taxon>Helicina</taxon>
        <taxon>Helicoidea</taxon>
        <taxon>Geomitridae</taxon>
        <taxon>Candidula</taxon>
    </lineage>
</organism>
<feature type="compositionally biased region" description="Polar residues" evidence="4">
    <location>
        <begin position="473"/>
        <end position="482"/>
    </location>
</feature>
<dbReference type="EMBL" id="CAJHNH020001300">
    <property type="protein sequence ID" value="CAG5122471.1"/>
    <property type="molecule type" value="Genomic_DNA"/>
</dbReference>
<accession>A0A8S3Z5L3</accession>
<feature type="domain" description="YEATS" evidence="5">
    <location>
        <begin position="178"/>
        <end position="321"/>
    </location>
</feature>